<reference evidence="3" key="1">
    <citation type="journal article" date="2018" name="Nat. Microbiol.">
        <title>Leveraging single-cell genomics to expand the fungal tree of life.</title>
        <authorList>
            <person name="Ahrendt S.R."/>
            <person name="Quandt C.A."/>
            <person name="Ciobanu D."/>
            <person name="Clum A."/>
            <person name="Salamov A."/>
            <person name="Andreopoulos B."/>
            <person name="Cheng J.F."/>
            <person name="Woyke T."/>
            <person name="Pelin A."/>
            <person name="Henrissat B."/>
            <person name="Reynolds N.K."/>
            <person name="Benny G.L."/>
            <person name="Smith M.E."/>
            <person name="James T.Y."/>
            <person name="Grigoriev I.V."/>
        </authorList>
    </citation>
    <scope>NUCLEOTIDE SEQUENCE [LARGE SCALE GENOMIC DNA]</scope>
    <source>
        <strain evidence="3">ATCC 52028</strain>
    </source>
</reference>
<dbReference type="AlphaFoldDB" id="A0A4P9X925"/>
<evidence type="ECO:0000313" key="3">
    <source>
        <dbReference type="Proteomes" id="UP000274922"/>
    </source>
</evidence>
<protein>
    <submittedName>
        <fullName evidence="2">Uncharacterized protein</fullName>
    </submittedName>
</protein>
<feature type="compositionally biased region" description="Basic and acidic residues" evidence="1">
    <location>
        <begin position="338"/>
        <end position="350"/>
    </location>
</feature>
<proteinExistence type="predicted"/>
<accession>A0A4P9X925</accession>
<feature type="compositionally biased region" description="Low complexity" evidence="1">
    <location>
        <begin position="354"/>
        <end position="386"/>
    </location>
</feature>
<keyword evidence="3" id="KW-1185">Reference proteome</keyword>
<evidence type="ECO:0000256" key="1">
    <source>
        <dbReference type="SAM" id="MobiDB-lite"/>
    </source>
</evidence>
<sequence>MLTGRAAWCADPDDDGARMHAATVTSPFAPSAPPASSAMPVAITLTSKGIPDFTPVDVPVLTDPKTIPLFPPPETMPGRLLPRVDSLLRLVEFADYVPPHGVSRATQTVVTEMPGVRAIQTDLAALAAHLTSETQRFAQTVSVWRDRETAWADATCAAYTQSLAQIGQAAKARVAAAATVARQSQQRAALEQFRLRQQRLAQDRAQRRAAVIAAHHAERQAVHQVLTRTNVVLHALQAQIDDMDARLQHDALHRATGPAGTGLGTAAAAPGMYSDHRVVSEMLFGSGTVTPSEPVGDAVFSGRSSIAPPSSSMSVRGLGRDLAGPGMVGHARLSLARREGDRLSHADGSTRQDSSVSLASLSESAHGAAVPGTTGSATTTTTTSDDPVLHPAHFSRILPKHVETRWHIEPYVTYLTQCTVPWEDGTPVAAVYFPTLLAARRAELAQTTEAVAKDVEMLEKQLALRQAESDKLRTLMASNHGKAPDVDALHASAVASTLSRSPSTTAPPRTGVVVRAPTAGAGSVAPSSGRPSVVMNAGPRRSVVARIRESRAEAAAELTRMQHVREEEARVAQVAEMALLEARYTEYLRLIAVQFDEEAEHDTMMTARLDAVCAQAYQKALQRFDGDAGAAFRSRVRCNPVAGAQPRLAILDRLNSDLLRAHDHPGDR</sequence>
<dbReference type="EMBL" id="ML014161">
    <property type="protein sequence ID" value="RKP01785.1"/>
    <property type="molecule type" value="Genomic_DNA"/>
</dbReference>
<evidence type="ECO:0000313" key="2">
    <source>
        <dbReference type="EMBL" id="RKP01785.1"/>
    </source>
</evidence>
<organism evidence="2 3">
    <name type="scientific">Caulochytrium protostelioides</name>
    <dbReference type="NCBI Taxonomy" id="1555241"/>
    <lineage>
        <taxon>Eukaryota</taxon>
        <taxon>Fungi</taxon>
        <taxon>Fungi incertae sedis</taxon>
        <taxon>Chytridiomycota</taxon>
        <taxon>Chytridiomycota incertae sedis</taxon>
        <taxon>Chytridiomycetes</taxon>
        <taxon>Caulochytriales</taxon>
        <taxon>Caulochytriaceae</taxon>
        <taxon>Caulochytrium</taxon>
    </lineage>
</organism>
<gene>
    <name evidence="2" type="ORF">CXG81DRAFT_18477</name>
</gene>
<feature type="region of interest" description="Disordered" evidence="1">
    <location>
        <begin position="338"/>
        <end position="388"/>
    </location>
</feature>
<dbReference type="Proteomes" id="UP000274922">
    <property type="component" value="Unassembled WGS sequence"/>
</dbReference>
<name>A0A4P9X925_9FUNG</name>